<sequence length="177" mass="19352">MQLCLFGVHLNFVLILGLVSNTYITALPVTGSPKKVDTVPTSDLIHGSNEWSAEITFPAQSSEFLSPSLTSSFKTDIEQAIKLNVLPGNTVNAHYALFESIPSFNRNGKIPFDITWKRQKAIFMSQGDITKVKSDSDPQHFQIQVNLHPPNEAPGGPSILVNSQRPYVGVIGPPKPI</sequence>
<proteinExistence type="predicted"/>
<reference evidence="2 3" key="1">
    <citation type="journal article" date="2023" name="Proc. Natl. Acad. Sci. U.S.A.">
        <title>A global phylogenomic analysis of the shiitake genus Lentinula.</title>
        <authorList>
            <person name="Sierra-Patev S."/>
            <person name="Min B."/>
            <person name="Naranjo-Ortiz M."/>
            <person name="Looney B."/>
            <person name="Konkel Z."/>
            <person name="Slot J.C."/>
            <person name="Sakamoto Y."/>
            <person name="Steenwyk J.L."/>
            <person name="Rokas A."/>
            <person name="Carro J."/>
            <person name="Camarero S."/>
            <person name="Ferreira P."/>
            <person name="Molpeceres G."/>
            <person name="Ruiz-Duenas F.J."/>
            <person name="Serrano A."/>
            <person name="Henrissat B."/>
            <person name="Drula E."/>
            <person name="Hughes K.W."/>
            <person name="Mata J.L."/>
            <person name="Ishikawa N.K."/>
            <person name="Vargas-Isla R."/>
            <person name="Ushijima S."/>
            <person name="Smith C.A."/>
            <person name="Donoghue J."/>
            <person name="Ahrendt S."/>
            <person name="Andreopoulos W."/>
            <person name="He G."/>
            <person name="LaButti K."/>
            <person name="Lipzen A."/>
            <person name="Ng V."/>
            <person name="Riley R."/>
            <person name="Sandor L."/>
            <person name="Barry K."/>
            <person name="Martinez A.T."/>
            <person name="Xiao Y."/>
            <person name="Gibbons J.G."/>
            <person name="Terashima K."/>
            <person name="Grigoriev I.V."/>
            <person name="Hibbett D."/>
        </authorList>
    </citation>
    <scope>NUCLEOTIDE SEQUENCE [LARGE SCALE GENOMIC DNA]</scope>
    <source>
        <strain evidence="2 3">TFB7810</strain>
    </source>
</reference>
<name>A0A9W8U3I5_9AGAR</name>
<feature type="chain" id="PRO_5040921958" evidence="1">
    <location>
        <begin position="27"/>
        <end position="177"/>
    </location>
</feature>
<dbReference type="EMBL" id="JANVFU010000001">
    <property type="protein sequence ID" value="KAJ3751386.1"/>
    <property type="molecule type" value="Genomic_DNA"/>
</dbReference>
<organism evidence="2 3">
    <name type="scientific">Lentinula detonsa</name>
    <dbReference type="NCBI Taxonomy" id="2804962"/>
    <lineage>
        <taxon>Eukaryota</taxon>
        <taxon>Fungi</taxon>
        <taxon>Dikarya</taxon>
        <taxon>Basidiomycota</taxon>
        <taxon>Agaricomycotina</taxon>
        <taxon>Agaricomycetes</taxon>
        <taxon>Agaricomycetidae</taxon>
        <taxon>Agaricales</taxon>
        <taxon>Marasmiineae</taxon>
        <taxon>Omphalotaceae</taxon>
        <taxon>Lentinula</taxon>
    </lineage>
</organism>
<gene>
    <name evidence="2" type="ORF">DFH05DRAFT_1456206</name>
</gene>
<protein>
    <submittedName>
        <fullName evidence="2">Uncharacterized protein</fullName>
    </submittedName>
</protein>
<dbReference type="Proteomes" id="UP001142393">
    <property type="component" value="Unassembled WGS sequence"/>
</dbReference>
<evidence type="ECO:0000313" key="3">
    <source>
        <dbReference type="Proteomes" id="UP001142393"/>
    </source>
</evidence>
<comment type="caution">
    <text evidence="2">The sequence shown here is derived from an EMBL/GenBank/DDBJ whole genome shotgun (WGS) entry which is preliminary data.</text>
</comment>
<evidence type="ECO:0000313" key="2">
    <source>
        <dbReference type="EMBL" id="KAJ3751386.1"/>
    </source>
</evidence>
<accession>A0A9W8U3I5</accession>
<keyword evidence="1" id="KW-0732">Signal</keyword>
<feature type="signal peptide" evidence="1">
    <location>
        <begin position="1"/>
        <end position="26"/>
    </location>
</feature>
<dbReference type="AlphaFoldDB" id="A0A9W8U3I5"/>
<keyword evidence="3" id="KW-1185">Reference proteome</keyword>
<evidence type="ECO:0000256" key="1">
    <source>
        <dbReference type="SAM" id="SignalP"/>
    </source>
</evidence>